<protein>
    <submittedName>
        <fullName evidence="11">Phenylpropionate dioxygenase, large terminal subunit</fullName>
    </submittedName>
</protein>
<evidence type="ECO:0000259" key="10">
    <source>
        <dbReference type="PROSITE" id="PS51296"/>
    </source>
</evidence>
<dbReference type="Pfam" id="PF00848">
    <property type="entry name" value="Ring_hydroxyl_A"/>
    <property type="match status" value="1"/>
</dbReference>
<dbReference type="Gene3D" id="2.102.10.10">
    <property type="entry name" value="Rieske [2Fe-2S] iron-sulphur domain"/>
    <property type="match status" value="1"/>
</dbReference>
<keyword evidence="9" id="KW-0520">NAD</keyword>
<evidence type="ECO:0000313" key="11">
    <source>
        <dbReference type="EMBL" id="SKB63703.1"/>
    </source>
</evidence>
<evidence type="ECO:0000256" key="9">
    <source>
        <dbReference type="ARBA" id="ARBA00023027"/>
    </source>
</evidence>
<dbReference type="CDD" id="cd08881">
    <property type="entry name" value="RHO_alpha_C_NDO-like"/>
    <property type="match status" value="1"/>
</dbReference>
<keyword evidence="5 11" id="KW-0223">Dioxygenase</keyword>
<evidence type="ECO:0000256" key="3">
    <source>
        <dbReference type="ARBA" id="ARBA00022723"/>
    </source>
</evidence>
<dbReference type="SUPFAM" id="SSF50022">
    <property type="entry name" value="ISP domain"/>
    <property type="match status" value="1"/>
</dbReference>
<dbReference type="GO" id="GO:0005506">
    <property type="term" value="F:iron ion binding"/>
    <property type="evidence" value="ECO:0007669"/>
    <property type="project" value="InterPro"/>
</dbReference>
<dbReference type="Gene3D" id="3.90.380.10">
    <property type="entry name" value="Naphthalene 1,2-dioxygenase Alpha Subunit, Chain A, domain 1"/>
    <property type="match status" value="1"/>
</dbReference>
<evidence type="ECO:0000256" key="5">
    <source>
        <dbReference type="ARBA" id="ARBA00022964"/>
    </source>
</evidence>
<keyword evidence="8" id="KW-0411">Iron-sulfur</keyword>
<evidence type="ECO:0000256" key="1">
    <source>
        <dbReference type="ARBA" id="ARBA00008751"/>
    </source>
</evidence>
<comment type="similarity">
    <text evidence="1">Belongs to the bacterial ring-hydroxylating dioxygenase alpha subunit family.</text>
</comment>
<dbReference type="AlphaFoldDB" id="A0A1T5CWG7"/>
<keyword evidence="2" id="KW-0001">2Fe-2S</keyword>
<organism evidence="11 12">
    <name type="scientific">Rhizorhabdus histidinilytica</name>
    <dbReference type="NCBI Taxonomy" id="439228"/>
    <lineage>
        <taxon>Bacteria</taxon>
        <taxon>Pseudomonadati</taxon>
        <taxon>Pseudomonadota</taxon>
        <taxon>Alphaproteobacteria</taxon>
        <taxon>Sphingomonadales</taxon>
        <taxon>Sphingomonadaceae</taxon>
        <taxon>Rhizorhabdus</taxon>
    </lineage>
</organism>
<dbReference type="Pfam" id="PF00355">
    <property type="entry name" value="Rieske"/>
    <property type="match status" value="1"/>
</dbReference>
<evidence type="ECO:0000256" key="4">
    <source>
        <dbReference type="ARBA" id="ARBA00022797"/>
    </source>
</evidence>
<proteinExistence type="inferred from homology"/>
<name>A0A1T5CWG7_9SPHN</name>
<sequence length="423" mass="48328">MRSMTDFVDTTNNKVGRAIFHDEEIYRQELERVFRKCWLLIGHESQIPEIGDFFLTRMGEDQVILSRGRDGKPHAFLNTCRHKGMRVCRYDEGNTKRFYCPYHGWSYDLNGDLQGVPERQGSYPASFDRKEWGLIQVARIASFRGTIWATWNPEAPDFEDYLGDVKESLWYGLGAWDGGDGEIEVLGGVQKWNVPCNWKFVSENSGGDPLHNISHQSTDLARIGPRSGVGRRDPLGELFLTYTPNGHGLIYEKIDITQPRGHYSMSKITSEYFEDCWRRRLDRLGEKAGSPLVLGNIFPNAGFHVQQPRVLLMAHPNGPRASQAWRMYFVDKDAPDEAKDFLRRYYVSYSGPGGMTEQDDMENWGYASEGAAVHAAQDAPFSYVADTGNFADPYIPGPVSKFWLTEHNNMGFYRRWAELMAAE</sequence>
<dbReference type="GO" id="GO:0051537">
    <property type="term" value="F:2 iron, 2 sulfur cluster binding"/>
    <property type="evidence" value="ECO:0007669"/>
    <property type="project" value="UniProtKB-KW"/>
</dbReference>
<evidence type="ECO:0000313" key="12">
    <source>
        <dbReference type="Proteomes" id="UP000189818"/>
    </source>
</evidence>
<dbReference type="PRINTS" id="PR00090">
    <property type="entry name" value="RNGDIOXGNASE"/>
</dbReference>
<dbReference type="InterPro" id="IPR036922">
    <property type="entry name" value="Rieske_2Fe-2S_sf"/>
</dbReference>
<keyword evidence="12" id="KW-1185">Reference proteome</keyword>
<dbReference type="Proteomes" id="UP000189818">
    <property type="component" value="Unassembled WGS sequence"/>
</dbReference>
<dbReference type="InterPro" id="IPR015879">
    <property type="entry name" value="Ring_hydroxy_dOase_asu_C_dom"/>
</dbReference>
<keyword evidence="6" id="KW-0560">Oxidoreductase</keyword>
<dbReference type="PANTHER" id="PTHR43756:SF1">
    <property type="entry name" value="3-PHENYLPROPIONATE_CINNAMIC ACID DIOXYGENASE SUBUNIT ALPHA"/>
    <property type="match status" value="1"/>
</dbReference>
<dbReference type="SUPFAM" id="SSF55961">
    <property type="entry name" value="Bet v1-like"/>
    <property type="match status" value="1"/>
</dbReference>
<evidence type="ECO:0000256" key="2">
    <source>
        <dbReference type="ARBA" id="ARBA00022714"/>
    </source>
</evidence>
<dbReference type="PROSITE" id="PS51296">
    <property type="entry name" value="RIESKE"/>
    <property type="match status" value="1"/>
</dbReference>
<dbReference type="OrthoDB" id="7456916at2"/>
<dbReference type="PANTHER" id="PTHR43756">
    <property type="entry name" value="CHOLINE MONOOXYGENASE, CHLOROPLASTIC"/>
    <property type="match status" value="1"/>
</dbReference>
<keyword evidence="7" id="KW-0408">Iron</keyword>
<accession>A0A1T5CWG7</accession>
<keyword evidence="3" id="KW-0479">Metal-binding</keyword>
<evidence type="ECO:0000256" key="7">
    <source>
        <dbReference type="ARBA" id="ARBA00023004"/>
    </source>
</evidence>
<gene>
    <name evidence="11" type="ORF">SAMN06295920_104365</name>
</gene>
<dbReference type="InterPro" id="IPR017941">
    <property type="entry name" value="Rieske_2Fe-2S"/>
</dbReference>
<reference evidence="12" key="1">
    <citation type="submission" date="2017-02" db="EMBL/GenBank/DDBJ databases">
        <authorList>
            <person name="Varghese N."/>
            <person name="Submissions S."/>
        </authorList>
    </citation>
    <scope>NUCLEOTIDE SEQUENCE [LARGE SCALE GENOMIC DNA]</scope>
    <source>
        <strain evidence="12">UM2</strain>
    </source>
</reference>
<evidence type="ECO:0000256" key="6">
    <source>
        <dbReference type="ARBA" id="ARBA00023002"/>
    </source>
</evidence>
<feature type="domain" description="Rieske" evidence="10">
    <location>
        <begin position="38"/>
        <end position="137"/>
    </location>
</feature>
<dbReference type="GO" id="GO:0051213">
    <property type="term" value="F:dioxygenase activity"/>
    <property type="evidence" value="ECO:0007669"/>
    <property type="project" value="UniProtKB-KW"/>
</dbReference>
<evidence type="ECO:0000256" key="8">
    <source>
        <dbReference type="ARBA" id="ARBA00023014"/>
    </source>
</evidence>
<dbReference type="InterPro" id="IPR001663">
    <property type="entry name" value="Rng_hydr_dOase-A"/>
</dbReference>
<dbReference type="InterPro" id="IPR043266">
    <property type="entry name" value="RHO_NdoB-like_C"/>
</dbReference>
<dbReference type="STRING" id="439228.SAMN06295920_104365"/>
<dbReference type="EMBL" id="FUYM01000004">
    <property type="protein sequence ID" value="SKB63703.1"/>
    <property type="molecule type" value="Genomic_DNA"/>
</dbReference>
<keyword evidence="4" id="KW-0058">Aromatic hydrocarbons catabolism</keyword>